<feature type="compositionally biased region" description="Basic and acidic residues" evidence="1">
    <location>
        <begin position="593"/>
        <end position="602"/>
    </location>
</feature>
<dbReference type="OrthoDB" id="5404794at2759"/>
<keyword evidence="3" id="KW-1185">Reference proteome</keyword>
<dbReference type="EMBL" id="JABCIY010000065">
    <property type="protein sequence ID" value="KAF7194121.1"/>
    <property type="molecule type" value="Genomic_DNA"/>
</dbReference>
<feature type="region of interest" description="Disordered" evidence="1">
    <location>
        <begin position="1"/>
        <end position="30"/>
    </location>
</feature>
<dbReference type="Proteomes" id="UP000660729">
    <property type="component" value="Unassembled WGS sequence"/>
</dbReference>
<feature type="compositionally biased region" description="Low complexity" evidence="1">
    <location>
        <begin position="77"/>
        <end position="88"/>
    </location>
</feature>
<organism evidence="2 3">
    <name type="scientific">Pseudocercospora fuligena</name>
    <dbReference type="NCBI Taxonomy" id="685502"/>
    <lineage>
        <taxon>Eukaryota</taxon>
        <taxon>Fungi</taxon>
        <taxon>Dikarya</taxon>
        <taxon>Ascomycota</taxon>
        <taxon>Pezizomycotina</taxon>
        <taxon>Dothideomycetes</taxon>
        <taxon>Dothideomycetidae</taxon>
        <taxon>Mycosphaerellales</taxon>
        <taxon>Mycosphaerellaceae</taxon>
        <taxon>Pseudocercospora</taxon>
    </lineage>
</organism>
<reference evidence="2" key="1">
    <citation type="submission" date="2020-04" db="EMBL/GenBank/DDBJ databases">
        <title>Draft genome resource of the tomato pathogen Pseudocercospora fuligena.</title>
        <authorList>
            <person name="Zaccaron A."/>
        </authorList>
    </citation>
    <scope>NUCLEOTIDE SEQUENCE</scope>
    <source>
        <strain evidence="2">PF001</strain>
    </source>
</reference>
<protein>
    <submittedName>
        <fullName evidence="2">Uncharacterized protein</fullName>
    </submittedName>
</protein>
<comment type="caution">
    <text evidence="2">The sequence shown here is derived from an EMBL/GenBank/DDBJ whole genome shotgun (WGS) entry which is preliminary data.</text>
</comment>
<name>A0A8H6RPY2_9PEZI</name>
<feature type="compositionally biased region" description="Polar residues" evidence="1">
    <location>
        <begin position="456"/>
        <end position="467"/>
    </location>
</feature>
<feature type="compositionally biased region" description="Polar residues" evidence="1">
    <location>
        <begin position="362"/>
        <end position="373"/>
    </location>
</feature>
<feature type="region of interest" description="Disordered" evidence="1">
    <location>
        <begin position="68"/>
        <end position="805"/>
    </location>
</feature>
<evidence type="ECO:0000313" key="3">
    <source>
        <dbReference type="Proteomes" id="UP000660729"/>
    </source>
</evidence>
<feature type="compositionally biased region" description="Acidic residues" evidence="1">
    <location>
        <begin position="679"/>
        <end position="697"/>
    </location>
</feature>
<dbReference type="PRINTS" id="PR00929">
    <property type="entry name" value="ATHOOK"/>
</dbReference>
<feature type="compositionally biased region" description="Polar residues" evidence="1">
    <location>
        <begin position="535"/>
        <end position="557"/>
    </location>
</feature>
<proteinExistence type="predicted"/>
<feature type="compositionally biased region" description="Low complexity" evidence="1">
    <location>
        <begin position="500"/>
        <end position="520"/>
    </location>
</feature>
<feature type="compositionally biased region" description="Basic residues" evidence="1">
    <location>
        <begin position="791"/>
        <end position="805"/>
    </location>
</feature>
<dbReference type="AlphaFoldDB" id="A0A8H6RPY2"/>
<accession>A0A8H6RPY2</accession>
<feature type="compositionally biased region" description="Polar residues" evidence="1">
    <location>
        <begin position="434"/>
        <end position="449"/>
    </location>
</feature>
<feature type="compositionally biased region" description="Polar residues" evidence="1">
    <location>
        <begin position="201"/>
        <end position="210"/>
    </location>
</feature>
<feature type="compositionally biased region" description="Polar residues" evidence="1">
    <location>
        <begin position="725"/>
        <end position="736"/>
    </location>
</feature>
<feature type="compositionally biased region" description="Polar residues" evidence="1">
    <location>
        <begin position="772"/>
        <end position="790"/>
    </location>
</feature>
<feature type="compositionally biased region" description="Polar residues" evidence="1">
    <location>
        <begin position="132"/>
        <end position="146"/>
    </location>
</feature>
<feature type="compositionally biased region" description="Basic and acidic residues" evidence="1">
    <location>
        <begin position="311"/>
        <end position="320"/>
    </location>
</feature>
<feature type="compositionally biased region" description="Acidic residues" evidence="1">
    <location>
        <begin position="7"/>
        <end position="16"/>
    </location>
</feature>
<dbReference type="SMART" id="SM00384">
    <property type="entry name" value="AT_hook"/>
    <property type="match status" value="3"/>
</dbReference>
<feature type="compositionally biased region" description="Basic residues" evidence="1">
    <location>
        <begin position="700"/>
        <end position="709"/>
    </location>
</feature>
<dbReference type="GO" id="GO:0003677">
    <property type="term" value="F:DNA binding"/>
    <property type="evidence" value="ECO:0007669"/>
    <property type="project" value="InterPro"/>
</dbReference>
<evidence type="ECO:0000313" key="2">
    <source>
        <dbReference type="EMBL" id="KAF7194121.1"/>
    </source>
</evidence>
<gene>
    <name evidence="2" type="ORF">HII31_04529</name>
</gene>
<feature type="compositionally biased region" description="Polar residues" evidence="1">
    <location>
        <begin position="239"/>
        <end position="260"/>
    </location>
</feature>
<feature type="compositionally biased region" description="Basic residues" evidence="1">
    <location>
        <begin position="568"/>
        <end position="580"/>
    </location>
</feature>
<feature type="compositionally biased region" description="Polar residues" evidence="1">
    <location>
        <begin position="321"/>
        <end position="353"/>
    </location>
</feature>
<sequence>MPRSICDSEDEEEVFVEDDRPTQRSQRSTVSGCIAHAEEVLATFPFESMTDCANDRSSLSTGELNRQIQDAQRGFFNSTGDNSTTSNTMAAARSTTSPSKQKISRRQTALAGPFPAETPSRSTKRTKTLTTYGSGRTSRTPKTTDNPAFDALRDDQADQQASQSPRFSDHSGGFGSERGLPHGTIEDDFAKHNPNVMFRDTGSTVAFNESSEQRMLEQALQDVRQPASSAAKFAESEKNPSSSFPLWATETQSPHSNQSKKSVRHDAGSNDYVTEQLDRVPDPVEPPQQDPTAATSKPAGGLVQDETQFPDDLKTADDTQRQTSVLPRSSPQVIVHTNGTPEETLSGTTTQKSARGRKRKASTTAKEASSEPLNSEDLLVGLPKERYQPKPSRRRMTELPEEPIDYSVVPERAAKKRRKTLNDASASPEHVDEATTQSAKASEKLSNSKPSKRDQAVSSKIPNNSAPGTPEKPAAPSAGSPPRPVASPLTSPETKKAKQSPIKVAAPPAKASPSPSKMGPPSLPASSMKKKVPRSHTTIFEDCSQNSQKSPSLSQQQADRRSALQGTGKRKAPANKPRRRIVQDDEDDEDELSKEIEKEAPAPRRRGRPAKVDSQKAIAANRGSIQDLNDDGEDDEAPRKRGRKAKSTQKVLEDSDAEDEIVATESVKKGRKSMSAEMVQDDSAAEDVLEPTAEDEPQPSKKKRGRPAKSKADAALTPAPETDGDNTTEAVASSASKVPEGESNVLKAKDTNTLPNAKEATPVPDNGKSTKENTPQQPQSATKSGPTTHSPIKKTSKILNHRVGLNKKSRIPPLLKIVRPQQRKEVERVTKVISVAELERMAAAKLEE</sequence>
<dbReference type="InterPro" id="IPR017956">
    <property type="entry name" value="AT_hook_DNA-bd_motif"/>
</dbReference>
<evidence type="ECO:0000256" key="1">
    <source>
        <dbReference type="SAM" id="MobiDB-lite"/>
    </source>
</evidence>